<dbReference type="InterPro" id="IPR036423">
    <property type="entry name" value="SOD-like_Cu/Zn_dom_sf"/>
</dbReference>
<dbReference type="Proteomes" id="UP001162483">
    <property type="component" value="Unassembled WGS sequence"/>
</dbReference>
<dbReference type="CDD" id="cd00305">
    <property type="entry name" value="Cu-Zn_Superoxide_Dismutase"/>
    <property type="match status" value="1"/>
</dbReference>
<proteinExistence type="predicted"/>
<gene>
    <name evidence="2" type="ORF">SPARVUS_LOCUS9761867</name>
</gene>
<feature type="domain" description="Superoxide dismutase copper/zinc binding" evidence="1">
    <location>
        <begin position="134"/>
        <end position="265"/>
    </location>
</feature>
<dbReference type="PANTHER" id="PTHR10003">
    <property type="entry name" value="SUPEROXIDE DISMUTASE CU-ZN -RELATED"/>
    <property type="match status" value="1"/>
</dbReference>
<dbReference type="SUPFAM" id="SSF49329">
    <property type="entry name" value="Cu,Zn superoxide dismutase-like"/>
    <property type="match status" value="1"/>
</dbReference>
<dbReference type="InterPro" id="IPR024134">
    <property type="entry name" value="SOD_Cu/Zn_/chaperone"/>
</dbReference>
<evidence type="ECO:0000259" key="1">
    <source>
        <dbReference type="Pfam" id="PF00080"/>
    </source>
</evidence>
<dbReference type="Gene3D" id="2.60.40.200">
    <property type="entry name" value="Superoxide dismutase, copper/zinc binding domain"/>
    <property type="match status" value="1"/>
</dbReference>
<evidence type="ECO:0000313" key="2">
    <source>
        <dbReference type="EMBL" id="CAI9583139.1"/>
    </source>
</evidence>
<accession>A0ABN9EE29</accession>
<dbReference type="PROSITE" id="PS00332">
    <property type="entry name" value="SOD_CU_ZN_2"/>
    <property type="match status" value="1"/>
</dbReference>
<protein>
    <recommendedName>
        <fullName evidence="1">Superoxide dismutase copper/zinc binding domain-containing protein</fullName>
    </recommendedName>
</protein>
<evidence type="ECO:0000313" key="3">
    <source>
        <dbReference type="Proteomes" id="UP001162483"/>
    </source>
</evidence>
<sequence length="300" mass="33720">VAYICAVSSLETELLLLPELLDTGPLSPCYCLHYWTLVLYYCLRYWTLDFLQHRYSFNMRLLAVLLVIMISFGATADEGQPCQSEITSILQKVDEIYDAIYNGVPVQNNEDKAIYASCKLQPNPKLDADELKIMGQVLFKQVYPNGELEAVFSIEGFPQDVNQSVRAIHIHDFGDLSNGCDSAGGHYNPFSVDHPNHPGDFGNFRVRNGKIQQYLINLGAKLFGRVNVIGKSIVVHKMADDLGKGNNRASLENGNAGARLACCVIGTTNKISWEKYMEENEKLKNQRVARRVNKQQKKPK</sequence>
<dbReference type="InterPro" id="IPR001424">
    <property type="entry name" value="SOD_Cu_Zn_dom"/>
</dbReference>
<reference evidence="2" key="1">
    <citation type="submission" date="2023-05" db="EMBL/GenBank/DDBJ databases">
        <authorList>
            <person name="Stuckert A."/>
        </authorList>
    </citation>
    <scope>NUCLEOTIDE SEQUENCE</scope>
</reference>
<comment type="caution">
    <text evidence="2">The sequence shown here is derived from an EMBL/GenBank/DDBJ whole genome shotgun (WGS) entry which is preliminary data.</text>
</comment>
<dbReference type="Pfam" id="PF00080">
    <property type="entry name" value="Sod_Cu"/>
    <property type="match status" value="1"/>
</dbReference>
<feature type="non-terminal residue" evidence="2">
    <location>
        <position position="1"/>
    </location>
</feature>
<name>A0ABN9EE29_9NEOB</name>
<organism evidence="2 3">
    <name type="scientific">Staurois parvus</name>
    <dbReference type="NCBI Taxonomy" id="386267"/>
    <lineage>
        <taxon>Eukaryota</taxon>
        <taxon>Metazoa</taxon>
        <taxon>Chordata</taxon>
        <taxon>Craniata</taxon>
        <taxon>Vertebrata</taxon>
        <taxon>Euteleostomi</taxon>
        <taxon>Amphibia</taxon>
        <taxon>Batrachia</taxon>
        <taxon>Anura</taxon>
        <taxon>Neobatrachia</taxon>
        <taxon>Ranoidea</taxon>
        <taxon>Ranidae</taxon>
        <taxon>Staurois</taxon>
    </lineage>
</organism>
<dbReference type="PRINTS" id="PR00068">
    <property type="entry name" value="CUZNDISMTASE"/>
</dbReference>
<dbReference type="EMBL" id="CATNWA010015413">
    <property type="protein sequence ID" value="CAI9583139.1"/>
    <property type="molecule type" value="Genomic_DNA"/>
</dbReference>
<dbReference type="PROSITE" id="PS00087">
    <property type="entry name" value="SOD_CU_ZN_1"/>
    <property type="match status" value="1"/>
</dbReference>
<dbReference type="InterPro" id="IPR018152">
    <property type="entry name" value="SOD_Cu/Zn_BS"/>
</dbReference>
<keyword evidence="3" id="KW-1185">Reference proteome</keyword>